<organism evidence="1 2">
    <name type="scientific">Streptomyces sannanensis</name>
    <dbReference type="NCBI Taxonomy" id="285536"/>
    <lineage>
        <taxon>Bacteria</taxon>
        <taxon>Bacillati</taxon>
        <taxon>Actinomycetota</taxon>
        <taxon>Actinomycetes</taxon>
        <taxon>Kitasatosporales</taxon>
        <taxon>Streptomycetaceae</taxon>
        <taxon>Streptomyces</taxon>
    </lineage>
</organism>
<evidence type="ECO:0000313" key="1">
    <source>
        <dbReference type="EMBL" id="GAA3378248.1"/>
    </source>
</evidence>
<gene>
    <name evidence="1" type="ORF">GCM10020367_56990</name>
</gene>
<accession>A0ABP6SJN1</accession>
<reference evidence="2" key="1">
    <citation type="journal article" date="2019" name="Int. J. Syst. Evol. Microbiol.">
        <title>The Global Catalogue of Microorganisms (GCM) 10K type strain sequencing project: providing services to taxonomists for standard genome sequencing and annotation.</title>
        <authorList>
            <consortium name="The Broad Institute Genomics Platform"/>
            <consortium name="The Broad Institute Genome Sequencing Center for Infectious Disease"/>
            <person name="Wu L."/>
            <person name="Ma J."/>
        </authorList>
    </citation>
    <scope>NUCLEOTIDE SEQUENCE [LARGE SCALE GENOMIC DNA]</scope>
    <source>
        <strain evidence="2">JCM 9651</strain>
    </source>
</reference>
<dbReference type="RefSeq" id="WP_345042856.1">
    <property type="nucleotide sequence ID" value="NZ_BAAAYL010000001.1"/>
</dbReference>
<evidence type="ECO:0008006" key="3">
    <source>
        <dbReference type="Google" id="ProtNLM"/>
    </source>
</evidence>
<dbReference type="Proteomes" id="UP001499990">
    <property type="component" value="Unassembled WGS sequence"/>
</dbReference>
<keyword evidence="2" id="KW-1185">Reference proteome</keyword>
<sequence>MTTIIRTDLLALTPDTLAALANRGLVKRAAKELDAGTGPAVTTGPDGTVNGRFGDGTEAVLPPGTGLDTATCGCGAPGVCRHVVGLVLAYQRTAAEEEPRAAAEAEWSPGGIDDETLAMAVGTRALAAARRTFERGYTAQVHRPVPGRTEGPWVELPTCTVRFPVPGEVGYALTDAAEALRGEMVALAVWAFRAADAAGPDRIDVGGRTTVLRTDTAVALADDVLLGGVTHADAVLVNTLRRAGARLTAGSLHWPAAALADLTDQLAAHAARSAHYRPERVAELLAELHARHRAAGTDTAPDVLGVKEAGETPLRRVRLTALGCRIRGTAQEPFAEVHLAHADAGIVLVLRKAWTHDSPLTGHELASRRILGTTLAALSAGSLVSEDARRSASRTLSIARGRLAATSVTPVGSAWSRLPEPLLVRDLAAHTASWEGRPPRLIRPRVEAETVRAVTISEVESVGYDPAEQRLEAAVRDEAGTRAYVSAVYDPLCPGALDALAQALSGEVHCVTGALHRSGGRIVVDPIALLTPAGVTVPDLAPGEGTTALPGTLLTPSADPLAEALGEALSALADAAHHGLRHLTAPARERLRGAAGRLSRTGLDRAAALLRTFLDTLHGQGAEAAAGAWADAQIHLMVSAELQVSQAPDPSPAAGVPS</sequence>
<evidence type="ECO:0000313" key="2">
    <source>
        <dbReference type="Proteomes" id="UP001499990"/>
    </source>
</evidence>
<comment type="caution">
    <text evidence="1">The sequence shown here is derived from an EMBL/GenBank/DDBJ whole genome shotgun (WGS) entry which is preliminary data.</text>
</comment>
<dbReference type="EMBL" id="BAAAYL010000001">
    <property type="protein sequence ID" value="GAA3378248.1"/>
    <property type="molecule type" value="Genomic_DNA"/>
</dbReference>
<name>A0ABP6SJN1_9ACTN</name>
<protein>
    <recommendedName>
        <fullName evidence="3">SWIM-type domain-containing protein</fullName>
    </recommendedName>
</protein>
<proteinExistence type="predicted"/>